<dbReference type="GO" id="GO:0003677">
    <property type="term" value="F:DNA binding"/>
    <property type="evidence" value="ECO:0007669"/>
    <property type="project" value="InterPro"/>
</dbReference>
<dbReference type="EMBL" id="JAOQAZ010000028">
    <property type="protein sequence ID" value="KAJ4251461.1"/>
    <property type="molecule type" value="Genomic_DNA"/>
</dbReference>
<name>A0A9W8RPK8_9HYPO</name>
<dbReference type="AlphaFoldDB" id="A0A9W8RPK8"/>
<protein>
    <recommendedName>
        <fullName evidence="2">Copper-fist domain-containing protein</fullName>
    </recommendedName>
</protein>
<dbReference type="OrthoDB" id="5086233at2759"/>
<dbReference type="InterPro" id="IPR036395">
    <property type="entry name" value="Cu_fist_DNA-bd_dom_sf"/>
</dbReference>
<gene>
    <name evidence="3" type="ORF">NW762_011444</name>
</gene>
<dbReference type="Pfam" id="PF00649">
    <property type="entry name" value="Copper-fist"/>
    <property type="match status" value="1"/>
</dbReference>
<proteinExistence type="predicted"/>
<dbReference type="GO" id="GO:0003700">
    <property type="term" value="F:DNA-binding transcription factor activity"/>
    <property type="evidence" value="ECO:0007669"/>
    <property type="project" value="InterPro"/>
</dbReference>
<feature type="compositionally biased region" description="Polar residues" evidence="1">
    <location>
        <begin position="179"/>
        <end position="192"/>
    </location>
</feature>
<evidence type="ECO:0000313" key="3">
    <source>
        <dbReference type="EMBL" id="KAJ4251461.1"/>
    </source>
</evidence>
<comment type="caution">
    <text evidence="3">The sequence shown here is derived from an EMBL/GenBank/DDBJ whole genome shotgun (WGS) entry which is preliminary data.</text>
</comment>
<evidence type="ECO:0000256" key="1">
    <source>
        <dbReference type="SAM" id="MobiDB-lite"/>
    </source>
</evidence>
<accession>A0A9W8RPK8</accession>
<dbReference type="GO" id="GO:0005634">
    <property type="term" value="C:nucleus"/>
    <property type="evidence" value="ECO:0007669"/>
    <property type="project" value="InterPro"/>
</dbReference>
<organism evidence="3 4">
    <name type="scientific">Fusarium torreyae</name>
    <dbReference type="NCBI Taxonomy" id="1237075"/>
    <lineage>
        <taxon>Eukaryota</taxon>
        <taxon>Fungi</taxon>
        <taxon>Dikarya</taxon>
        <taxon>Ascomycota</taxon>
        <taxon>Pezizomycotina</taxon>
        <taxon>Sordariomycetes</taxon>
        <taxon>Hypocreomycetidae</taxon>
        <taxon>Hypocreales</taxon>
        <taxon>Nectriaceae</taxon>
        <taxon>Fusarium</taxon>
    </lineage>
</organism>
<dbReference type="SMART" id="SM01090">
    <property type="entry name" value="Copper-fist"/>
    <property type="match status" value="1"/>
</dbReference>
<dbReference type="SUPFAM" id="SSF57879">
    <property type="entry name" value="Zinc domain conserved in yeast copper-regulated transcription factors"/>
    <property type="match status" value="1"/>
</dbReference>
<sequence>MTRYNHLGQKIACAKCIRGHRPQTCKESHTEGVRVVNTVGRPRKNSRRAVQASASAPAPFVGAVSSVGALYGGFTRFVYPPPSDPSAGLVPSFGIVPSIGHQPYAGFCVSAIYNFDDLTDGFWDEPVGSKDVVRSNNYTSVDSSPGNRNNAGLDSSAPVPAPISYAAGILSPELPPSHRGQQTTRGGIPSQQSSIDAVYSTLSECIIKGLSKVDSSLP</sequence>
<dbReference type="PROSITE" id="PS50073">
    <property type="entry name" value="COPPER_FIST_2"/>
    <property type="match status" value="1"/>
</dbReference>
<dbReference type="InterPro" id="IPR001083">
    <property type="entry name" value="Cu_fist_DNA-bd_dom"/>
</dbReference>
<keyword evidence="4" id="KW-1185">Reference proteome</keyword>
<evidence type="ECO:0000313" key="4">
    <source>
        <dbReference type="Proteomes" id="UP001152049"/>
    </source>
</evidence>
<dbReference type="Gene3D" id="3.90.430.10">
    <property type="entry name" value="Copper fist DNA-binding domain"/>
    <property type="match status" value="1"/>
</dbReference>
<feature type="region of interest" description="Disordered" evidence="1">
    <location>
        <begin position="172"/>
        <end position="192"/>
    </location>
</feature>
<reference evidence="3" key="1">
    <citation type="submission" date="2022-09" db="EMBL/GenBank/DDBJ databases">
        <title>Fusarium specimens isolated from Avocado Roots.</title>
        <authorList>
            <person name="Stajich J."/>
            <person name="Roper C."/>
            <person name="Heimlech-Rivalta G."/>
        </authorList>
    </citation>
    <scope>NUCLEOTIDE SEQUENCE</scope>
    <source>
        <strain evidence="3">CF00136</strain>
    </source>
</reference>
<evidence type="ECO:0000259" key="2">
    <source>
        <dbReference type="PROSITE" id="PS50073"/>
    </source>
</evidence>
<dbReference type="GO" id="GO:0005507">
    <property type="term" value="F:copper ion binding"/>
    <property type="evidence" value="ECO:0007669"/>
    <property type="project" value="InterPro"/>
</dbReference>
<dbReference type="Proteomes" id="UP001152049">
    <property type="component" value="Unassembled WGS sequence"/>
</dbReference>
<feature type="domain" description="Copper-fist" evidence="2">
    <location>
        <begin position="8"/>
        <end position="43"/>
    </location>
</feature>
<dbReference type="SMART" id="SM00412">
    <property type="entry name" value="Cu_FIST"/>
    <property type="match status" value="1"/>
</dbReference>